<evidence type="ECO:0000259" key="2">
    <source>
        <dbReference type="Pfam" id="PF05699"/>
    </source>
</evidence>
<keyword evidence="4" id="KW-1185">Reference proteome</keyword>
<protein>
    <recommendedName>
        <fullName evidence="2">HAT C-terminal dimerisation domain-containing protein</fullName>
    </recommendedName>
</protein>
<feature type="compositionally biased region" description="Polar residues" evidence="1">
    <location>
        <begin position="254"/>
        <end position="265"/>
    </location>
</feature>
<dbReference type="AlphaFoldDB" id="A0ABD1MD60"/>
<dbReference type="InterPro" id="IPR012337">
    <property type="entry name" value="RNaseH-like_sf"/>
</dbReference>
<evidence type="ECO:0000313" key="4">
    <source>
        <dbReference type="Proteomes" id="UP001603857"/>
    </source>
</evidence>
<feature type="compositionally biased region" description="Acidic residues" evidence="1">
    <location>
        <begin position="279"/>
        <end position="291"/>
    </location>
</feature>
<proteinExistence type="predicted"/>
<gene>
    <name evidence="3" type="ORF">Fmac_014956</name>
</gene>
<dbReference type="Pfam" id="PF05699">
    <property type="entry name" value="Dimer_Tnp_hAT"/>
    <property type="match status" value="1"/>
</dbReference>
<feature type="region of interest" description="Disordered" evidence="1">
    <location>
        <begin position="254"/>
        <end position="273"/>
    </location>
</feature>
<dbReference type="PANTHER" id="PTHR32166:SF74">
    <property type="entry name" value="OS05G0256350 PROTEIN"/>
    <property type="match status" value="1"/>
</dbReference>
<sequence>MGYIYEAMNRAKETIQLSFNHNEEKYKEIFEIIDRRWDCQLHHPLHAAGYYLNPEFFYKNPRDMDDDEEVVDGLYKCIDRLSENDEIVDKIHTQLGTYKRGSGRFDILAAVRARTKMAPAEWWKMYGGHTPQLKILAIKVLSLTCSSSGCERNWSTFEHIHSKKRSKLEHQKLQDLVFVKYNQALQERFECQDGIDPIVLKDVDDVDNEWMLGESDLNDDVEDDLVFDDDILTWRDVAQASGAGEPLKYTRRQTQVNKTTTIASTSRKDKGKKVMEVVEEDLDEDNDEVEEEYHSSSGSEECEEGNINLDEEED</sequence>
<dbReference type="PANTHER" id="PTHR32166">
    <property type="entry name" value="OSJNBA0013A04.12 PROTEIN"/>
    <property type="match status" value="1"/>
</dbReference>
<evidence type="ECO:0000256" key="1">
    <source>
        <dbReference type="SAM" id="MobiDB-lite"/>
    </source>
</evidence>
<dbReference type="SUPFAM" id="SSF53098">
    <property type="entry name" value="Ribonuclease H-like"/>
    <property type="match status" value="1"/>
</dbReference>
<evidence type="ECO:0000313" key="3">
    <source>
        <dbReference type="EMBL" id="KAL2333743.1"/>
    </source>
</evidence>
<feature type="compositionally biased region" description="Acidic residues" evidence="1">
    <location>
        <begin position="300"/>
        <end position="314"/>
    </location>
</feature>
<organism evidence="3 4">
    <name type="scientific">Flemingia macrophylla</name>
    <dbReference type="NCBI Taxonomy" id="520843"/>
    <lineage>
        <taxon>Eukaryota</taxon>
        <taxon>Viridiplantae</taxon>
        <taxon>Streptophyta</taxon>
        <taxon>Embryophyta</taxon>
        <taxon>Tracheophyta</taxon>
        <taxon>Spermatophyta</taxon>
        <taxon>Magnoliopsida</taxon>
        <taxon>eudicotyledons</taxon>
        <taxon>Gunneridae</taxon>
        <taxon>Pentapetalae</taxon>
        <taxon>rosids</taxon>
        <taxon>fabids</taxon>
        <taxon>Fabales</taxon>
        <taxon>Fabaceae</taxon>
        <taxon>Papilionoideae</taxon>
        <taxon>50 kb inversion clade</taxon>
        <taxon>NPAAA clade</taxon>
        <taxon>indigoferoid/millettioid clade</taxon>
        <taxon>Phaseoleae</taxon>
        <taxon>Flemingia</taxon>
    </lineage>
</organism>
<name>A0ABD1MD60_9FABA</name>
<reference evidence="3 4" key="1">
    <citation type="submission" date="2024-08" db="EMBL/GenBank/DDBJ databases">
        <title>Insights into the chromosomal genome structure of Flemingia macrophylla.</title>
        <authorList>
            <person name="Ding Y."/>
            <person name="Zhao Y."/>
            <person name="Bi W."/>
            <person name="Wu M."/>
            <person name="Zhao G."/>
            <person name="Gong Y."/>
            <person name="Li W."/>
            <person name="Zhang P."/>
        </authorList>
    </citation>
    <scope>NUCLEOTIDE SEQUENCE [LARGE SCALE GENOMIC DNA]</scope>
    <source>
        <strain evidence="3">DYQJB</strain>
        <tissue evidence="3">Leaf</tissue>
    </source>
</reference>
<accession>A0ABD1MD60</accession>
<dbReference type="InterPro" id="IPR008906">
    <property type="entry name" value="HATC_C_dom"/>
</dbReference>
<dbReference type="Proteomes" id="UP001603857">
    <property type="component" value="Unassembled WGS sequence"/>
</dbReference>
<dbReference type="EMBL" id="JBGMDY010000005">
    <property type="protein sequence ID" value="KAL2333743.1"/>
    <property type="molecule type" value="Genomic_DNA"/>
</dbReference>
<comment type="caution">
    <text evidence="3">The sequence shown here is derived from an EMBL/GenBank/DDBJ whole genome shotgun (WGS) entry which is preliminary data.</text>
</comment>
<feature type="domain" description="HAT C-terminal dimerisation" evidence="2">
    <location>
        <begin position="115"/>
        <end position="182"/>
    </location>
</feature>
<feature type="region of interest" description="Disordered" evidence="1">
    <location>
        <begin position="279"/>
        <end position="314"/>
    </location>
</feature>